<sequence length="157" mass="17086">MTGGYDSSAGGAYSESSPFVKLFETPSRVKIVDVFLRKHYEELTASDVIELAGLSRNSFHRNVDDLEELGIVERAGTVGNTTTYRLNKDSELAKTLAAAHADVLRHSARVLETTDARIERSIEASVKQARGGNDKARDGDDADRDAFDRKVVDAIAG</sequence>
<evidence type="ECO:0000313" key="2">
    <source>
        <dbReference type="EMBL" id="RQH01898.1"/>
    </source>
</evidence>
<dbReference type="GO" id="GO:0006355">
    <property type="term" value="P:regulation of DNA-templated transcription"/>
    <property type="evidence" value="ECO:0007669"/>
    <property type="project" value="InterPro"/>
</dbReference>
<dbReference type="Proteomes" id="UP000281431">
    <property type="component" value="Unassembled WGS sequence"/>
</dbReference>
<dbReference type="CDD" id="cd00090">
    <property type="entry name" value="HTH_ARSR"/>
    <property type="match status" value="1"/>
</dbReference>
<dbReference type="Gene3D" id="1.10.10.10">
    <property type="entry name" value="Winged helix-like DNA-binding domain superfamily/Winged helix DNA-binding domain"/>
    <property type="match status" value="1"/>
</dbReference>
<name>A0A3N6MG07_NATCH</name>
<protein>
    <submittedName>
        <fullName evidence="2">ArsR family transcriptional regulator</fullName>
    </submittedName>
</protein>
<evidence type="ECO:0000259" key="1">
    <source>
        <dbReference type="Pfam" id="PF09339"/>
    </source>
</evidence>
<dbReference type="InterPro" id="IPR011991">
    <property type="entry name" value="ArsR-like_HTH"/>
</dbReference>
<dbReference type="EMBL" id="REFZ01000003">
    <property type="protein sequence ID" value="RQH01898.1"/>
    <property type="molecule type" value="Genomic_DNA"/>
</dbReference>
<dbReference type="InterPro" id="IPR036388">
    <property type="entry name" value="WH-like_DNA-bd_sf"/>
</dbReference>
<dbReference type="InterPro" id="IPR005471">
    <property type="entry name" value="Tscrpt_reg_IclR_N"/>
</dbReference>
<proteinExistence type="predicted"/>
<reference evidence="2 3" key="1">
    <citation type="submission" date="2018-10" db="EMBL/GenBank/DDBJ databases">
        <title>Natrarchaeobius chitinivorans gen. nov., sp. nov., and Natrarchaeobius haloalkaliphilus sp. nov., alkaliphilic, chitin-utilizing haloarchaea from hypersaline alkaline lakes.</title>
        <authorList>
            <person name="Sorokin D.Y."/>
            <person name="Elcheninov A.G."/>
            <person name="Kostrikina N.A."/>
            <person name="Bale N.J."/>
            <person name="Sinninghe Damste J.S."/>
            <person name="Khijniak T.V."/>
            <person name="Kublanov I.V."/>
            <person name="Toshchakov S.V."/>
        </authorList>
    </citation>
    <scope>NUCLEOTIDE SEQUENCE [LARGE SCALE GENOMIC DNA]</scope>
    <source>
        <strain evidence="2 3">AArcht7</strain>
    </source>
</reference>
<organism evidence="2 3">
    <name type="scientific">Natrarchaeobius chitinivorans</name>
    <dbReference type="NCBI Taxonomy" id="1679083"/>
    <lineage>
        <taxon>Archaea</taxon>
        <taxon>Methanobacteriati</taxon>
        <taxon>Methanobacteriota</taxon>
        <taxon>Stenosarchaea group</taxon>
        <taxon>Halobacteria</taxon>
        <taxon>Halobacteriales</taxon>
        <taxon>Natrialbaceae</taxon>
        <taxon>Natrarchaeobius</taxon>
    </lineage>
</organism>
<dbReference type="SUPFAM" id="SSF46785">
    <property type="entry name" value="Winged helix' DNA-binding domain"/>
    <property type="match status" value="1"/>
</dbReference>
<evidence type="ECO:0000313" key="3">
    <source>
        <dbReference type="Proteomes" id="UP000281431"/>
    </source>
</evidence>
<dbReference type="AlphaFoldDB" id="A0A3N6MG07"/>
<dbReference type="OrthoDB" id="204649at2157"/>
<dbReference type="InterPro" id="IPR036390">
    <property type="entry name" value="WH_DNA-bd_sf"/>
</dbReference>
<keyword evidence="3" id="KW-1185">Reference proteome</keyword>
<dbReference type="Pfam" id="PF09339">
    <property type="entry name" value="HTH_IclR"/>
    <property type="match status" value="1"/>
</dbReference>
<feature type="domain" description="HTH iclR-type" evidence="1">
    <location>
        <begin position="36"/>
        <end position="74"/>
    </location>
</feature>
<accession>A0A3N6MG07</accession>
<comment type="caution">
    <text evidence="2">The sequence shown here is derived from an EMBL/GenBank/DDBJ whole genome shotgun (WGS) entry which is preliminary data.</text>
</comment>
<dbReference type="GO" id="GO:0003677">
    <property type="term" value="F:DNA binding"/>
    <property type="evidence" value="ECO:0007669"/>
    <property type="project" value="InterPro"/>
</dbReference>
<gene>
    <name evidence="2" type="ORF">EA472_06220</name>
</gene>